<evidence type="ECO:0000313" key="2">
    <source>
        <dbReference type="EMBL" id="UZD56352.1"/>
    </source>
</evidence>
<dbReference type="RefSeq" id="WP_264894311.1">
    <property type="nucleotide sequence ID" value="NZ_CP110257.1"/>
</dbReference>
<evidence type="ECO:0008006" key="4">
    <source>
        <dbReference type="Google" id="ProtNLM"/>
    </source>
</evidence>
<reference evidence="2" key="1">
    <citation type="submission" date="2022-10" db="EMBL/GenBank/DDBJ databases">
        <title>Complete genome sequence of Schlegelella aquatica LMG 23380.</title>
        <authorList>
            <person name="Musilova J."/>
            <person name="Kourilova X."/>
            <person name="Bezdicek M."/>
            <person name="Hermankova K."/>
            <person name="Obruca S."/>
            <person name="Sedlar K."/>
        </authorList>
    </citation>
    <scope>NUCLEOTIDE SEQUENCE</scope>
    <source>
        <strain evidence="2">LMG 23380</strain>
    </source>
</reference>
<name>A0ABY6MWH5_9BURK</name>
<dbReference type="InterPro" id="IPR035923">
    <property type="entry name" value="TT1751-like_sf"/>
</dbReference>
<accession>A0ABY6MWH5</accession>
<sequence>MSHGVRIWLTGCLAVVMAAVSAEFARAHVERPSSARHSPYGPGETLRKLEAAARGCGYSVLAKVSAPAGVASEGAALVLGLPEGVTPVLVDEQARRIDAPLALVVVALPDGRAEVRFREPPAAEAAEALGPEAADRLAAVIDTALA</sequence>
<evidence type="ECO:0000256" key="1">
    <source>
        <dbReference type="SAM" id="SignalP"/>
    </source>
</evidence>
<dbReference type="EMBL" id="CP110257">
    <property type="protein sequence ID" value="UZD56352.1"/>
    <property type="molecule type" value="Genomic_DNA"/>
</dbReference>
<evidence type="ECO:0000313" key="3">
    <source>
        <dbReference type="Proteomes" id="UP001163266"/>
    </source>
</evidence>
<proteinExistence type="predicted"/>
<protein>
    <recommendedName>
        <fullName evidence="4">DUF302 domain-containing protein</fullName>
    </recommendedName>
</protein>
<dbReference type="SUPFAM" id="SSF103247">
    <property type="entry name" value="TT1751-like"/>
    <property type="match status" value="1"/>
</dbReference>
<dbReference type="Proteomes" id="UP001163266">
    <property type="component" value="Chromosome"/>
</dbReference>
<feature type="signal peptide" evidence="1">
    <location>
        <begin position="1"/>
        <end position="27"/>
    </location>
</feature>
<organism evidence="2 3">
    <name type="scientific">Caldimonas aquatica</name>
    <dbReference type="NCBI Taxonomy" id="376175"/>
    <lineage>
        <taxon>Bacteria</taxon>
        <taxon>Pseudomonadati</taxon>
        <taxon>Pseudomonadota</taxon>
        <taxon>Betaproteobacteria</taxon>
        <taxon>Burkholderiales</taxon>
        <taxon>Sphaerotilaceae</taxon>
        <taxon>Caldimonas</taxon>
    </lineage>
</organism>
<gene>
    <name evidence="2" type="ORF">OMP39_07265</name>
</gene>
<keyword evidence="3" id="KW-1185">Reference proteome</keyword>
<keyword evidence="1" id="KW-0732">Signal</keyword>
<feature type="chain" id="PRO_5045700979" description="DUF302 domain-containing protein" evidence="1">
    <location>
        <begin position="28"/>
        <end position="146"/>
    </location>
</feature>